<feature type="compositionally biased region" description="Basic and acidic residues" evidence="5">
    <location>
        <begin position="11"/>
        <end position="20"/>
    </location>
</feature>
<keyword evidence="2 4" id="KW-0238">DNA-binding</keyword>
<protein>
    <submittedName>
        <fullName evidence="7">TetR/AcrR family transcriptional regulator</fullName>
    </submittedName>
</protein>
<dbReference type="OrthoDB" id="3682047at2"/>
<feature type="domain" description="HTH tetR-type" evidence="6">
    <location>
        <begin position="23"/>
        <end position="83"/>
    </location>
</feature>
<feature type="DNA-binding region" description="H-T-H motif" evidence="4">
    <location>
        <begin position="46"/>
        <end position="65"/>
    </location>
</feature>
<evidence type="ECO:0000256" key="3">
    <source>
        <dbReference type="ARBA" id="ARBA00023163"/>
    </source>
</evidence>
<dbReference type="GO" id="GO:0000976">
    <property type="term" value="F:transcription cis-regulatory region binding"/>
    <property type="evidence" value="ECO:0007669"/>
    <property type="project" value="TreeGrafter"/>
</dbReference>
<keyword evidence="3" id="KW-0804">Transcription</keyword>
<dbReference type="SUPFAM" id="SSF46689">
    <property type="entry name" value="Homeodomain-like"/>
    <property type="match status" value="1"/>
</dbReference>
<dbReference type="InterPro" id="IPR009057">
    <property type="entry name" value="Homeodomain-like_sf"/>
</dbReference>
<evidence type="ECO:0000313" key="7">
    <source>
        <dbReference type="EMBL" id="TMR33409.1"/>
    </source>
</evidence>
<dbReference type="InterPro" id="IPR001647">
    <property type="entry name" value="HTH_TetR"/>
</dbReference>
<dbReference type="GO" id="GO:0003700">
    <property type="term" value="F:DNA-binding transcription factor activity"/>
    <property type="evidence" value="ECO:0007669"/>
    <property type="project" value="TreeGrafter"/>
</dbReference>
<evidence type="ECO:0000256" key="2">
    <source>
        <dbReference type="ARBA" id="ARBA00023125"/>
    </source>
</evidence>
<keyword evidence="8" id="KW-1185">Reference proteome</keyword>
<accession>A0A5S4GKQ4</accession>
<evidence type="ECO:0000256" key="4">
    <source>
        <dbReference type="PROSITE-ProRule" id="PRU00335"/>
    </source>
</evidence>
<dbReference type="PANTHER" id="PTHR30055:SF234">
    <property type="entry name" value="HTH-TYPE TRANSCRIPTIONAL REGULATOR BETI"/>
    <property type="match status" value="1"/>
</dbReference>
<evidence type="ECO:0000256" key="5">
    <source>
        <dbReference type="SAM" id="MobiDB-lite"/>
    </source>
</evidence>
<evidence type="ECO:0000256" key="1">
    <source>
        <dbReference type="ARBA" id="ARBA00023015"/>
    </source>
</evidence>
<dbReference type="PANTHER" id="PTHR30055">
    <property type="entry name" value="HTH-TYPE TRANSCRIPTIONAL REGULATOR RUTR"/>
    <property type="match status" value="1"/>
</dbReference>
<evidence type="ECO:0000259" key="6">
    <source>
        <dbReference type="PROSITE" id="PS50977"/>
    </source>
</evidence>
<gene>
    <name evidence="7" type="ORF">ETD85_20090</name>
</gene>
<feature type="compositionally biased region" description="Polar residues" evidence="5">
    <location>
        <begin position="1"/>
        <end position="10"/>
    </location>
</feature>
<evidence type="ECO:0000313" key="8">
    <source>
        <dbReference type="Proteomes" id="UP000306628"/>
    </source>
</evidence>
<reference evidence="7 8" key="1">
    <citation type="submission" date="2019-05" db="EMBL/GenBank/DDBJ databases">
        <title>Draft genome sequence of Nonomuraea zeae DSM 100528.</title>
        <authorList>
            <person name="Saricaoglu S."/>
            <person name="Isik K."/>
        </authorList>
    </citation>
    <scope>NUCLEOTIDE SEQUENCE [LARGE SCALE GENOMIC DNA]</scope>
    <source>
        <strain evidence="7 8">DSM 100528</strain>
    </source>
</reference>
<comment type="caution">
    <text evidence="7">The sequence shown here is derived from an EMBL/GenBank/DDBJ whole genome shotgun (WGS) entry which is preliminary data.</text>
</comment>
<feature type="region of interest" description="Disordered" evidence="5">
    <location>
        <begin position="1"/>
        <end position="20"/>
    </location>
</feature>
<dbReference type="PROSITE" id="PS50977">
    <property type="entry name" value="HTH_TETR_2"/>
    <property type="match status" value="1"/>
</dbReference>
<proteinExistence type="predicted"/>
<sequence length="248" mass="27703">MLNWSPVTSHTAREGHSVRADQGGRADRILDAAKDLLLRWGYRRVTIDEIAKRAEVGKGTIYLHWRTREQLFFAVGAREAVAMIDAVVAAMRADPGEIALHRYMRRFFVEAMSRPVLRALFTRDVEMLDKFLSSPARKPLQGAKLLASREYLGVLAGHGLLRPDLRPADLDYSLPTIVFGFFGVEPLLPAELDLGLEEKAGHLADTLRRTFEPERLPDCGPASARVIEVFEQLSRDFRDAAYGGTDGS</sequence>
<dbReference type="EMBL" id="VCKX01000057">
    <property type="protein sequence ID" value="TMR33409.1"/>
    <property type="molecule type" value="Genomic_DNA"/>
</dbReference>
<organism evidence="7 8">
    <name type="scientific">Nonomuraea zeae</name>
    <dbReference type="NCBI Taxonomy" id="1642303"/>
    <lineage>
        <taxon>Bacteria</taxon>
        <taxon>Bacillati</taxon>
        <taxon>Actinomycetota</taxon>
        <taxon>Actinomycetes</taxon>
        <taxon>Streptosporangiales</taxon>
        <taxon>Streptosporangiaceae</taxon>
        <taxon>Nonomuraea</taxon>
    </lineage>
</organism>
<dbReference type="InterPro" id="IPR050109">
    <property type="entry name" value="HTH-type_TetR-like_transc_reg"/>
</dbReference>
<dbReference type="Gene3D" id="1.10.357.10">
    <property type="entry name" value="Tetracycline Repressor, domain 2"/>
    <property type="match status" value="1"/>
</dbReference>
<dbReference type="Proteomes" id="UP000306628">
    <property type="component" value="Unassembled WGS sequence"/>
</dbReference>
<dbReference type="PRINTS" id="PR00455">
    <property type="entry name" value="HTHTETR"/>
</dbReference>
<dbReference type="AlphaFoldDB" id="A0A5S4GKQ4"/>
<name>A0A5S4GKQ4_9ACTN</name>
<dbReference type="Pfam" id="PF00440">
    <property type="entry name" value="TetR_N"/>
    <property type="match status" value="1"/>
</dbReference>
<keyword evidence="1" id="KW-0805">Transcription regulation</keyword>